<evidence type="ECO:0000313" key="6">
    <source>
        <dbReference type="EMBL" id="OGZ06310.1"/>
    </source>
</evidence>
<comment type="caution">
    <text evidence="6">The sequence shown here is derived from an EMBL/GenBank/DDBJ whole genome shotgun (WGS) entry which is preliminary data.</text>
</comment>
<dbReference type="InterPro" id="IPR047873">
    <property type="entry name" value="Ribosomal_uL16"/>
</dbReference>
<dbReference type="Pfam" id="PF00252">
    <property type="entry name" value="Ribosomal_L16"/>
    <property type="match status" value="1"/>
</dbReference>
<dbReference type="AlphaFoldDB" id="A0A1G2D057"/>
<name>A0A1G2D057_9BACT</name>
<evidence type="ECO:0000256" key="4">
    <source>
        <dbReference type="RuleBase" id="RU004413"/>
    </source>
</evidence>
<organism evidence="6 7">
    <name type="scientific">Candidatus Lloydbacteria bacterium RIFCSPHIGHO2_01_FULL_49_22</name>
    <dbReference type="NCBI Taxonomy" id="1798658"/>
    <lineage>
        <taxon>Bacteria</taxon>
        <taxon>Candidatus Lloydiibacteriota</taxon>
    </lineage>
</organism>
<dbReference type="Gene3D" id="3.90.1170.10">
    <property type="entry name" value="Ribosomal protein L10e/L16"/>
    <property type="match status" value="1"/>
</dbReference>
<dbReference type="InterPro" id="IPR036920">
    <property type="entry name" value="Ribosomal_uL16_sf"/>
</dbReference>
<protein>
    <recommendedName>
        <fullName evidence="5">50S ribosomal protein L16</fullName>
    </recommendedName>
</protein>
<dbReference type="PANTHER" id="PTHR12220:SF13">
    <property type="entry name" value="LARGE RIBOSOMAL SUBUNIT PROTEIN UL16M"/>
    <property type="match status" value="1"/>
</dbReference>
<gene>
    <name evidence="6" type="ORF">A2845_00725</name>
</gene>
<dbReference type="InterPro" id="IPR000114">
    <property type="entry name" value="Ribosomal_uL16_bact-type"/>
</dbReference>
<dbReference type="Proteomes" id="UP000177122">
    <property type="component" value="Unassembled WGS sequence"/>
</dbReference>
<dbReference type="PANTHER" id="PTHR12220">
    <property type="entry name" value="50S/60S RIBOSOMAL PROTEIN L16"/>
    <property type="match status" value="1"/>
</dbReference>
<sequence length="141" mass="15970">MLFPKKVKHRKWQSDRWNRKKNRIESRGTTLAYGAYGLKAETESRITSNQIEAARRVLSRNVGKTGRVWIRVFPDRPYTQKGAEVPMGKGKGDPQGFVAEILPGRIIFEIDGVTFVQAKEAIRKAGSKLAVLSRMVTRDIV</sequence>
<evidence type="ECO:0000313" key="7">
    <source>
        <dbReference type="Proteomes" id="UP000177122"/>
    </source>
</evidence>
<evidence type="ECO:0000256" key="3">
    <source>
        <dbReference type="ARBA" id="ARBA00023274"/>
    </source>
</evidence>
<dbReference type="SUPFAM" id="SSF54686">
    <property type="entry name" value="Ribosomal protein L16p/L10e"/>
    <property type="match status" value="1"/>
</dbReference>
<dbReference type="NCBIfam" id="TIGR01164">
    <property type="entry name" value="rplP_bact"/>
    <property type="match status" value="1"/>
</dbReference>
<evidence type="ECO:0000256" key="2">
    <source>
        <dbReference type="ARBA" id="ARBA00022980"/>
    </source>
</evidence>
<dbReference type="PROSITE" id="PS00586">
    <property type="entry name" value="RIBOSOMAL_L16_1"/>
    <property type="match status" value="1"/>
</dbReference>
<dbReference type="EMBL" id="MHLI01000004">
    <property type="protein sequence ID" value="OGZ06310.1"/>
    <property type="molecule type" value="Genomic_DNA"/>
</dbReference>
<dbReference type="GO" id="GO:0022625">
    <property type="term" value="C:cytosolic large ribosomal subunit"/>
    <property type="evidence" value="ECO:0007669"/>
    <property type="project" value="TreeGrafter"/>
</dbReference>
<proteinExistence type="inferred from homology"/>
<dbReference type="InterPro" id="IPR016180">
    <property type="entry name" value="Ribosomal_uL16_dom"/>
</dbReference>
<dbReference type="GO" id="GO:0003735">
    <property type="term" value="F:structural constituent of ribosome"/>
    <property type="evidence" value="ECO:0007669"/>
    <property type="project" value="InterPro"/>
</dbReference>
<comment type="subunit">
    <text evidence="5">Part of the 50S ribosomal subunit.</text>
</comment>
<dbReference type="PRINTS" id="PR00060">
    <property type="entry name" value="RIBOSOMALL16"/>
</dbReference>
<keyword evidence="3 4" id="KW-0687">Ribonucleoprotein</keyword>
<evidence type="ECO:0000256" key="5">
    <source>
        <dbReference type="RuleBase" id="RU004414"/>
    </source>
</evidence>
<dbReference type="GO" id="GO:0019843">
    <property type="term" value="F:rRNA binding"/>
    <property type="evidence" value="ECO:0007669"/>
    <property type="project" value="UniProtKB-KW"/>
</dbReference>
<accession>A0A1G2D057</accession>
<comment type="similarity">
    <text evidence="1 4">Belongs to the universal ribosomal protein uL16 family.</text>
</comment>
<reference evidence="6 7" key="1">
    <citation type="journal article" date="2016" name="Nat. Commun.">
        <title>Thousands of microbial genomes shed light on interconnected biogeochemical processes in an aquifer system.</title>
        <authorList>
            <person name="Anantharaman K."/>
            <person name="Brown C.T."/>
            <person name="Hug L.A."/>
            <person name="Sharon I."/>
            <person name="Castelle C.J."/>
            <person name="Probst A.J."/>
            <person name="Thomas B.C."/>
            <person name="Singh A."/>
            <person name="Wilkins M.J."/>
            <person name="Karaoz U."/>
            <person name="Brodie E.L."/>
            <person name="Williams K.H."/>
            <person name="Hubbard S.S."/>
            <person name="Banfield J.F."/>
        </authorList>
    </citation>
    <scope>NUCLEOTIDE SEQUENCE [LARGE SCALE GENOMIC DNA]</scope>
</reference>
<keyword evidence="2 4" id="KW-0689">Ribosomal protein</keyword>
<keyword evidence="5" id="KW-0699">rRNA-binding</keyword>
<comment type="function">
    <text evidence="5">Binds 23S rRNA and is also seen to make contacts with the A and possibly P site tRNAs.</text>
</comment>
<dbReference type="GO" id="GO:0006412">
    <property type="term" value="P:translation"/>
    <property type="evidence" value="ECO:0007669"/>
    <property type="project" value="InterPro"/>
</dbReference>
<keyword evidence="5" id="KW-0694">RNA-binding</keyword>
<evidence type="ECO:0000256" key="1">
    <source>
        <dbReference type="ARBA" id="ARBA00008931"/>
    </source>
</evidence>
<dbReference type="InterPro" id="IPR020798">
    <property type="entry name" value="Ribosomal_uL16_CS"/>
</dbReference>
<dbReference type="CDD" id="cd01433">
    <property type="entry name" value="Ribosomal_L16_L10e"/>
    <property type="match status" value="1"/>
</dbReference>
<dbReference type="GO" id="GO:0000049">
    <property type="term" value="F:tRNA binding"/>
    <property type="evidence" value="ECO:0007669"/>
    <property type="project" value="UniProtKB-KW"/>
</dbReference>
<keyword evidence="5" id="KW-0820">tRNA-binding</keyword>